<dbReference type="InterPro" id="IPR018497">
    <property type="entry name" value="Peptidase_M13_C"/>
</dbReference>
<feature type="domain" description="Peptidase M13 C-terminal" evidence="11">
    <location>
        <begin position="521"/>
        <end position="709"/>
    </location>
</feature>
<reference evidence="14" key="1">
    <citation type="submission" date="2025-08" db="UniProtKB">
        <authorList>
            <consortium name="RefSeq"/>
        </authorList>
    </citation>
    <scope>IDENTIFICATION</scope>
    <source>
        <tissue evidence="14">Thorax and Abdomen</tissue>
    </source>
</reference>
<dbReference type="Gene3D" id="3.40.390.10">
    <property type="entry name" value="Collagenase (Catalytic Domain)"/>
    <property type="match status" value="1"/>
</dbReference>
<evidence type="ECO:0000313" key="14">
    <source>
        <dbReference type="RefSeq" id="XP_015509373.2"/>
    </source>
</evidence>
<keyword evidence="6" id="KW-0378">Hydrolase</keyword>
<keyword evidence="7" id="KW-0862">Zinc</keyword>
<evidence type="ECO:0000256" key="5">
    <source>
        <dbReference type="ARBA" id="ARBA00022723"/>
    </source>
</evidence>
<organism evidence="14">
    <name type="scientific">Neodiprion lecontei</name>
    <name type="common">Redheaded pine sawfly</name>
    <dbReference type="NCBI Taxonomy" id="441921"/>
    <lineage>
        <taxon>Eukaryota</taxon>
        <taxon>Metazoa</taxon>
        <taxon>Ecdysozoa</taxon>
        <taxon>Arthropoda</taxon>
        <taxon>Hexapoda</taxon>
        <taxon>Insecta</taxon>
        <taxon>Pterygota</taxon>
        <taxon>Neoptera</taxon>
        <taxon>Endopterygota</taxon>
        <taxon>Hymenoptera</taxon>
        <taxon>Tenthredinoidea</taxon>
        <taxon>Diprionidae</taxon>
        <taxon>Diprioninae</taxon>
        <taxon>Neodiprion</taxon>
    </lineage>
</organism>
<keyword evidence="10" id="KW-0812">Transmembrane</keyword>
<dbReference type="CDD" id="cd08662">
    <property type="entry name" value="M13"/>
    <property type="match status" value="1"/>
</dbReference>
<feature type="domain" description="Peptidase M13 N-terminal" evidence="12">
    <location>
        <begin position="46"/>
        <end position="460"/>
    </location>
</feature>
<dbReference type="Pfam" id="PF01431">
    <property type="entry name" value="Peptidase_M13"/>
    <property type="match status" value="1"/>
</dbReference>
<sequence>MVCKKTNHYSSSLRVSRLIVVTIFIQLPFLIRMDNLFPYVDYSKNPCDDFYTFACGNFQNVHPVPEGYSIWDGFIRLQREVDERLKELLENERSVGDSKSFVKAQDMYAACIDTKTRDRRGISPMLKVLEEIWPKKNEESTMSKITSADWQRMARFVANYGVQFFFKLTVRTDMWNATKTSIYIEHDDLTLPTALLRQPVRILDNDFSSRTDSTFIEYLSKIMIILRDFTESDISDYEISAKARSINEFMNVLADPKELNYGRDTAKTNIPNVGSTTLAKLQAWTDEVLDQFTDTINWRTYLQIAFKKSRVKVNNDTQIFITNRSLLRNLLIYAHETGKELLNDFVYSRMVTFMAPELSSEMYNISMDFYINRGYVPPGYPTWKYCLHKVLDFPKIGLSFTVAQKYREKYVSEERIKRAQEMMEKLRDALEELIDEAEWMDDFTKNYAIYKLNSILILTGSPDYLKTESQVDQYYRKLKIYRYDHFGNMNRLRSFSQWKNFAELRTYRNRNSWTQSPLIVNAYYNGINNRILFPISTMAEPFFSGNSGSFFDYARIGSVMAHELTHAFDSQGRLLDAEGSLKGWWSQSTEQVYATKIKCFIKQYNQYISGDSKATIDGKYTLSENIADNVGLRAAFRAFTKERNKLLALYHWSRFNNFMSDKYFYLAFASIWCHTGATEHSDKHAPHKYRILGPIQNMENFAKTWQCYEMISRSRTNAMNSWERADKDICILW</sequence>
<dbReference type="PANTHER" id="PTHR11733:SF167">
    <property type="entry name" value="FI17812P1-RELATED"/>
    <property type="match status" value="1"/>
</dbReference>
<comment type="subcellular location">
    <subcellularLocation>
        <location evidence="2">Cell membrane</location>
        <topology evidence="2">Single-pass type II membrane protein</topology>
    </subcellularLocation>
</comment>
<evidence type="ECO:0000256" key="1">
    <source>
        <dbReference type="ARBA" id="ARBA00001947"/>
    </source>
</evidence>
<dbReference type="GO" id="GO:0005886">
    <property type="term" value="C:plasma membrane"/>
    <property type="evidence" value="ECO:0007669"/>
    <property type="project" value="UniProtKB-SubCell"/>
</dbReference>
<evidence type="ECO:0000259" key="11">
    <source>
        <dbReference type="Pfam" id="PF01431"/>
    </source>
</evidence>
<dbReference type="GO" id="GO:0004222">
    <property type="term" value="F:metalloendopeptidase activity"/>
    <property type="evidence" value="ECO:0007669"/>
    <property type="project" value="InterPro"/>
</dbReference>
<evidence type="ECO:0000256" key="8">
    <source>
        <dbReference type="ARBA" id="ARBA00023049"/>
    </source>
</evidence>
<accession>A0A6J0B705</accession>
<dbReference type="Pfam" id="PF05649">
    <property type="entry name" value="Peptidase_M13_N"/>
    <property type="match status" value="1"/>
</dbReference>
<feature type="coiled-coil region" evidence="9">
    <location>
        <begin position="409"/>
        <end position="436"/>
    </location>
</feature>
<evidence type="ECO:0000256" key="6">
    <source>
        <dbReference type="ARBA" id="ARBA00022801"/>
    </source>
</evidence>
<keyword evidence="10" id="KW-1133">Transmembrane helix</keyword>
<protein>
    <submittedName>
        <fullName evidence="14">Endothelin-converting enzyme 1-like isoform X1</fullName>
    </submittedName>
</protein>
<dbReference type="AlphaFoldDB" id="A0A6J0B705"/>
<feature type="transmembrane region" description="Helical" evidence="10">
    <location>
        <begin position="12"/>
        <end position="31"/>
    </location>
</feature>
<dbReference type="GO" id="GO:0046872">
    <property type="term" value="F:metal ion binding"/>
    <property type="evidence" value="ECO:0007669"/>
    <property type="project" value="UniProtKB-KW"/>
</dbReference>
<dbReference type="InParanoid" id="A0A6J0B705"/>
<evidence type="ECO:0000256" key="2">
    <source>
        <dbReference type="ARBA" id="ARBA00004401"/>
    </source>
</evidence>
<dbReference type="PROSITE" id="PS51885">
    <property type="entry name" value="NEPRILYSIN"/>
    <property type="match status" value="1"/>
</dbReference>
<dbReference type="OrthoDB" id="6475849at2759"/>
<keyword evidence="4" id="KW-0645">Protease</keyword>
<proteinExistence type="inferred from homology"/>
<comment type="similarity">
    <text evidence="3">Belongs to the peptidase M13 family.</text>
</comment>
<evidence type="ECO:0000313" key="13">
    <source>
        <dbReference type="Proteomes" id="UP000829291"/>
    </source>
</evidence>
<dbReference type="PANTHER" id="PTHR11733">
    <property type="entry name" value="ZINC METALLOPROTEASE FAMILY M13 NEPRILYSIN-RELATED"/>
    <property type="match status" value="1"/>
</dbReference>
<dbReference type="InterPro" id="IPR024079">
    <property type="entry name" value="MetalloPept_cat_dom_sf"/>
</dbReference>
<comment type="cofactor">
    <cofactor evidence="1">
        <name>Zn(2+)</name>
        <dbReference type="ChEBI" id="CHEBI:29105"/>
    </cofactor>
</comment>
<gene>
    <name evidence="14" type="primary">LOC107216637</name>
</gene>
<dbReference type="RefSeq" id="XP_015509373.2">
    <property type="nucleotide sequence ID" value="XM_015653887.2"/>
</dbReference>
<dbReference type="GO" id="GO:0016485">
    <property type="term" value="P:protein processing"/>
    <property type="evidence" value="ECO:0007669"/>
    <property type="project" value="TreeGrafter"/>
</dbReference>
<keyword evidence="8" id="KW-0482">Metalloprotease</keyword>
<dbReference type="KEGG" id="nlo:107216637"/>
<dbReference type="InterPro" id="IPR042089">
    <property type="entry name" value="Peptidase_M13_dom_2"/>
</dbReference>
<keyword evidence="5" id="KW-0479">Metal-binding</keyword>
<keyword evidence="13" id="KW-1185">Reference proteome</keyword>
<dbReference type="InterPro" id="IPR008753">
    <property type="entry name" value="Peptidase_M13_N"/>
</dbReference>
<evidence type="ECO:0000256" key="10">
    <source>
        <dbReference type="SAM" id="Phobius"/>
    </source>
</evidence>
<evidence type="ECO:0000259" key="12">
    <source>
        <dbReference type="Pfam" id="PF05649"/>
    </source>
</evidence>
<evidence type="ECO:0000256" key="9">
    <source>
        <dbReference type="SAM" id="Coils"/>
    </source>
</evidence>
<evidence type="ECO:0000256" key="4">
    <source>
        <dbReference type="ARBA" id="ARBA00022670"/>
    </source>
</evidence>
<name>A0A6J0B705_NEOLC</name>
<keyword evidence="10" id="KW-0472">Membrane</keyword>
<evidence type="ECO:0000256" key="7">
    <source>
        <dbReference type="ARBA" id="ARBA00022833"/>
    </source>
</evidence>
<dbReference type="PRINTS" id="PR00786">
    <property type="entry name" value="NEPRILYSIN"/>
</dbReference>
<dbReference type="Proteomes" id="UP000829291">
    <property type="component" value="Chromosome 3"/>
</dbReference>
<keyword evidence="9" id="KW-0175">Coiled coil</keyword>
<dbReference type="SUPFAM" id="SSF55486">
    <property type="entry name" value="Metalloproteases ('zincins'), catalytic domain"/>
    <property type="match status" value="1"/>
</dbReference>
<dbReference type="InterPro" id="IPR000718">
    <property type="entry name" value="Peptidase_M13"/>
</dbReference>
<dbReference type="GeneID" id="107216637"/>
<dbReference type="Gene3D" id="1.10.1380.10">
    <property type="entry name" value="Neutral endopeptidase , domain2"/>
    <property type="match status" value="1"/>
</dbReference>
<evidence type="ECO:0000256" key="3">
    <source>
        <dbReference type="ARBA" id="ARBA00007357"/>
    </source>
</evidence>